<dbReference type="PANTHER" id="PTHR16301:SF25">
    <property type="entry name" value="PROTEIN IMPACT"/>
    <property type="match status" value="1"/>
</dbReference>
<keyword evidence="3" id="KW-0963">Cytoplasm</keyword>
<evidence type="ECO:0000256" key="3">
    <source>
        <dbReference type="ARBA" id="ARBA00022490"/>
    </source>
</evidence>
<evidence type="ECO:0000313" key="10">
    <source>
        <dbReference type="Proteomes" id="UP000298493"/>
    </source>
</evidence>
<dbReference type="InterPro" id="IPR001498">
    <property type="entry name" value="Impact_N"/>
</dbReference>
<comment type="subcellular location">
    <subcellularLocation>
        <location evidence="1">Cytoplasm</location>
    </subcellularLocation>
</comment>
<dbReference type="GO" id="GO:0006446">
    <property type="term" value="P:regulation of translational initiation"/>
    <property type="evidence" value="ECO:0007669"/>
    <property type="project" value="TreeGrafter"/>
</dbReference>
<dbReference type="Gene3D" id="3.10.110.10">
    <property type="entry name" value="Ubiquitin Conjugating Enzyme"/>
    <property type="match status" value="1"/>
</dbReference>
<dbReference type="Proteomes" id="UP000298493">
    <property type="component" value="Unassembled WGS sequence"/>
</dbReference>
<dbReference type="PROSITE" id="PS50908">
    <property type="entry name" value="RWD"/>
    <property type="match status" value="1"/>
</dbReference>
<dbReference type="GO" id="GO:0140469">
    <property type="term" value="P:GCN2-mediated signaling"/>
    <property type="evidence" value="ECO:0007669"/>
    <property type="project" value="TreeGrafter"/>
</dbReference>
<dbReference type="InterPro" id="IPR036956">
    <property type="entry name" value="Impact_N_sf"/>
</dbReference>
<comment type="caution">
    <text evidence="9">The sequence shown here is derived from an EMBL/GenBank/DDBJ whole genome shotgun (WGS) entry which is preliminary data.</text>
</comment>
<dbReference type="SUPFAM" id="SSF54211">
    <property type="entry name" value="Ribosomal protein S5 domain 2-like"/>
    <property type="match status" value="1"/>
</dbReference>
<dbReference type="PROSITE" id="PS00910">
    <property type="entry name" value="UPF0029"/>
    <property type="match status" value="1"/>
</dbReference>
<dbReference type="PANTHER" id="PTHR16301">
    <property type="entry name" value="IMPACT-RELATED"/>
    <property type="match status" value="1"/>
</dbReference>
<dbReference type="AlphaFoldDB" id="A0A4Z1PLJ8"/>
<keyword evidence="6" id="KW-0346">Stress response</keyword>
<sequence>MENAIGDEITSINSIYGDDTLLLVGKDPITCTLRLPSSVVLRLEFPNDYPDAPPSIIGTETVGETKGAGKRILDLSRDVLAKVYRPGEACVYDLLEDEDLKDYGEEQHVSETEDSPDEATLTIQDDLGSEPPWALSATITEKKSIFIARAAHVKSVAEAKQYYNHLLSTDKKVAKATHNMTAWRIKGLNDTTFQDCDDDGETAAGGRMLHLMQLMDVWDVMVIVTRWYGGVHLGPDRFRLINTAARDALVQGGFAPAADAGGKKKGKK</sequence>
<dbReference type="InterPro" id="IPR020568">
    <property type="entry name" value="Ribosomal_Su5_D2-typ_SF"/>
</dbReference>
<reference evidence="9 10" key="1">
    <citation type="submission" date="2019-04" db="EMBL/GenBank/DDBJ databases">
        <title>High contiguity whole genome sequence and gene annotation resource for two Venturia nashicola isolates.</title>
        <authorList>
            <person name="Prokchorchik M."/>
            <person name="Won K."/>
            <person name="Lee Y."/>
            <person name="Choi E.D."/>
            <person name="Segonzac C."/>
            <person name="Sohn K.H."/>
        </authorList>
    </citation>
    <scope>NUCLEOTIDE SEQUENCE [LARGE SCALE GENOMIC DNA]</scope>
    <source>
        <strain evidence="9 10">PRI2</strain>
    </source>
</reference>
<evidence type="ECO:0000256" key="4">
    <source>
        <dbReference type="ARBA" id="ARBA00022491"/>
    </source>
</evidence>
<dbReference type="OrthoDB" id="69641at2759"/>
<evidence type="ECO:0000256" key="7">
    <source>
        <dbReference type="SAM" id="MobiDB-lite"/>
    </source>
</evidence>
<organism evidence="9 10">
    <name type="scientific">Venturia nashicola</name>
    <dbReference type="NCBI Taxonomy" id="86259"/>
    <lineage>
        <taxon>Eukaryota</taxon>
        <taxon>Fungi</taxon>
        <taxon>Dikarya</taxon>
        <taxon>Ascomycota</taxon>
        <taxon>Pezizomycotina</taxon>
        <taxon>Dothideomycetes</taxon>
        <taxon>Pleosporomycetidae</taxon>
        <taxon>Venturiales</taxon>
        <taxon>Venturiaceae</taxon>
        <taxon>Venturia</taxon>
    </lineage>
</organism>
<dbReference type="InterPro" id="IPR023582">
    <property type="entry name" value="Impact"/>
</dbReference>
<dbReference type="Pfam" id="PF01205">
    <property type="entry name" value="Impact_N"/>
    <property type="match status" value="1"/>
</dbReference>
<dbReference type="InterPro" id="IPR020569">
    <property type="entry name" value="UPF0029_Impact_CS"/>
</dbReference>
<dbReference type="InterPro" id="IPR016135">
    <property type="entry name" value="UBQ-conjugating_enzyme/RWD"/>
</dbReference>
<comment type="similarity">
    <text evidence="2">Belongs to the IMPACT family.</text>
</comment>
<dbReference type="SUPFAM" id="SSF54495">
    <property type="entry name" value="UBC-like"/>
    <property type="match status" value="1"/>
</dbReference>
<protein>
    <submittedName>
        <fullName evidence="9">UPF0029-domain-containing protein</fullName>
    </submittedName>
</protein>
<evidence type="ECO:0000313" key="9">
    <source>
        <dbReference type="EMBL" id="TID22934.1"/>
    </source>
</evidence>
<dbReference type="STRING" id="86259.A0A4Z1PLJ8"/>
<evidence type="ECO:0000256" key="2">
    <source>
        <dbReference type="ARBA" id="ARBA00007665"/>
    </source>
</evidence>
<keyword evidence="5" id="KW-0810">Translation regulation</keyword>
<evidence type="ECO:0000259" key="8">
    <source>
        <dbReference type="PROSITE" id="PS50908"/>
    </source>
</evidence>
<dbReference type="InterPro" id="IPR006575">
    <property type="entry name" value="RWD_dom"/>
</dbReference>
<evidence type="ECO:0000256" key="6">
    <source>
        <dbReference type="ARBA" id="ARBA00023016"/>
    </source>
</evidence>
<dbReference type="EMBL" id="SNSC02000007">
    <property type="protein sequence ID" value="TID22934.1"/>
    <property type="molecule type" value="Genomic_DNA"/>
</dbReference>
<accession>A0A4Z1PLJ8</accession>
<feature type="domain" description="RWD" evidence="8">
    <location>
        <begin position="7"/>
        <end position="105"/>
    </location>
</feature>
<evidence type="ECO:0000256" key="5">
    <source>
        <dbReference type="ARBA" id="ARBA00022845"/>
    </source>
</evidence>
<dbReference type="Gene3D" id="3.30.230.30">
    <property type="entry name" value="Impact, N-terminal domain"/>
    <property type="match status" value="1"/>
</dbReference>
<name>A0A4Z1PLJ8_9PEZI</name>
<keyword evidence="10" id="KW-1185">Reference proteome</keyword>
<feature type="region of interest" description="Disordered" evidence="7">
    <location>
        <begin position="104"/>
        <end position="128"/>
    </location>
</feature>
<dbReference type="Pfam" id="PF05773">
    <property type="entry name" value="RWD"/>
    <property type="match status" value="1"/>
</dbReference>
<gene>
    <name evidence="9" type="ORF">E6O75_ATG02108</name>
</gene>
<proteinExistence type="inferred from homology"/>
<evidence type="ECO:0000256" key="1">
    <source>
        <dbReference type="ARBA" id="ARBA00004496"/>
    </source>
</evidence>
<keyword evidence="4" id="KW-0678">Repressor</keyword>
<dbReference type="GO" id="GO:0005737">
    <property type="term" value="C:cytoplasm"/>
    <property type="evidence" value="ECO:0007669"/>
    <property type="project" value="UniProtKB-SubCell"/>
</dbReference>